<dbReference type="EMBL" id="JAOZEW010000023">
    <property type="protein sequence ID" value="MCV9929729.1"/>
    <property type="molecule type" value="Genomic_DNA"/>
</dbReference>
<sequence length="65" mass="7158">GVYPVSPSVLLGFAGFLAKSSRHKVAFIVFNTGFLFRFTSPSPDSSENPCPFSFKKDKIEADSRK</sequence>
<dbReference type="Proteomes" id="UP001151079">
    <property type="component" value="Unassembled WGS sequence"/>
</dbReference>
<comment type="caution">
    <text evidence="1">The sequence shown here is derived from an EMBL/GenBank/DDBJ whole genome shotgun (WGS) entry which is preliminary data.</text>
</comment>
<dbReference type="AlphaFoldDB" id="A0A9X3C541"/>
<gene>
    <name evidence="1" type="ORF">OIU83_18860</name>
</gene>
<evidence type="ECO:0000313" key="2">
    <source>
        <dbReference type="Proteomes" id="UP001151079"/>
    </source>
</evidence>
<organism evidence="1 2">
    <name type="scientific">Flavobacterium shii</name>
    <dbReference type="NCBI Taxonomy" id="2987687"/>
    <lineage>
        <taxon>Bacteria</taxon>
        <taxon>Pseudomonadati</taxon>
        <taxon>Bacteroidota</taxon>
        <taxon>Flavobacteriia</taxon>
        <taxon>Flavobacteriales</taxon>
        <taxon>Flavobacteriaceae</taxon>
        <taxon>Flavobacterium</taxon>
    </lineage>
</organism>
<evidence type="ECO:0000313" key="1">
    <source>
        <dbReference type="EMBL" id="MCV9929729.1"/>
    </source>
</evidence>
<protein>
    <submittedName>
        <fullName evidence="1">Uncharacterized protein</fullName>
    </submittedName>
</protein>
<keyword evidence="2" id="KW-1185">Reference proteome</keyword>
<proteinExistence type="predicted"/>
<dbReference type="RefSeq" id="WP_264207815.1">
    <property type="nucleotide sequence ID" value="NZ_JAOZEW010000023.1"/>
</dbReference>
<feature type="non-terminal residue" evidence="1">
    <location>
        <position position="1"/>
    </location>
</feature>
<accession>A0A9X3C541</accession>
<name>A0A9X3C541_9FLAO</name>
<reference evidence="1" key="1">
    <citation type="submission" date="2022-10" db="EMBL/GenBank/DDBJ databases">
        <title>Two novel species of Flavobacterium.</title>
        <authorList>
            <person name="Liu Q."/>
            <person name="Xin Y.-H."/>
        </authorList>
    </citation>
    <scope>NUCLEOTIDE SEQUENCE</scope>
    <source>
        <strain evidence="1">LS1R49</strain>
    </source>
</reference>